<evidence type="ECO:0000256" key="5">
    <source>
        <dbReference type="ARBA" id="ARBA00023136"/>
    </source>
</evidence>
<dbReference type="PANTHER" id="PTHR16172">
    <property type="entry name" value="MAJOR FACILITATOR SUPERFAMILY DOMAIN-CONTAINING PROTEIN 6-LIKE"/>
    <property type="match status" value="1"/>
</dbReference>
<keyword evidence="3 6" id="KW-0812">Transmembrane</keyword>
<dbReference type="Pfam" id="PF12832">
    <property type="entry name" value="MFS_1_like"/>
    <property type="match status" value="1"/>
</dbReference>
<dbReference type="InterPro" id="IPR024989">
    <property type="entry name" value="MFS_assoc_dom"/>
</dbReference>
<evidence type="ECO:0000259" key="7">
    <source>
        <dbReference type="Pfam" id="PF12832"/>
    </source>
</evidence>
<feature type="transmembrane region" description="Helical" evidence="6">
    <location>
        <begin position="363"/>
        <end position="387"/>
    </location>
</feature>
<keyword evidence="5 6" id="KW-0472">Membrane</keyword>
<dbReference type="GO" id="GO:0016020">
    <property type="term" value="C:membrane"/>
    <property type="evidence" value="ECO:0007669"/>
    <property type="project" value="UniProtKB-SubCell"/>
</dbReference>
<evidence type="ECO:0000256" key="3">
    <source>
        <dbReference type="ARBA" id="ARBA00022692"/>
    </source>
</evidence>
<name>A0A8S9Z093_9TREM</name>
<protein>
    <recommendedName>
        <fullName evidence="7">Major facilitator superfamily associated domain-containing protein</fullName>
    </recommendedName>
</protein>
<feature type="transmembrane region" description="Helical" evidence="6">
    <location>
        <begin position="491"/>
        <end position="515"/>
    </location>
</feature>
<feature type="transmembrane region" description="Helical" evidence="6">
    <location>
        <begin position="527"/>
        <end position="549"/>
    </location>
</feature>
<organism evidence="8 9">
    <name type="scientific">Paragonimus skrjabini miyazakii</name>
    <dbReference type="NCBI Taxonomy" id="59628"/>
    <lineage>
        <taxon>Eukaryota</taxon>
        <taxon>Metazoa</taxon>
        <taxon>Spiralia</taxon>
        <taxon>Lophotrochozoa</taxon>
        <taxon>Platyhelminthes</taxon>
        <taxon>Trematoda</taxon>
        <taxon>Digenea</taxon>
        <taxon>Plagiorchiida</taxon>
        <taxon>Troglotremata</taxon>
        <taxon>Troglotrematidae</taxon>
        <taxon>Paragonimus</taxon>
    </lineage>
</organism>
<feature type="transmembrane region" description="Helical" evidence="6">
    <location>
        <begin position="320"/>
        <end position="342"/>
    </location>
</feature>
<dbReference type="AlphaFoldDB" id="A0A8S9Z093"/>
<comment type="similarity">
    <text evidence="2">Belongs to the major facilitator superfamily. MFSD6 family.</text>
</comment>
<evidence type="ECO:0000256" key="4">
    <source>
        <dbReference type="ARBA" id="ARBA00022989"/>
    </source>
</evidence>
<dbReference type="EMBL" id="JTDE01000597">
    <property type="protein sequence ID" value="KAF7260815.1"/>
    <property type="molecule type" value="Genomic_DNA"/>
</dbReference>
<feature type="transmembrane region" description="Helical" evidence="6">
    <location>
        <begin position="75"/>
        <end position="94"/>
    </location>
</feature>
<dbReference type="InterPro" id="IPR051717">
    <property type="entry name" value="MFS_MFSD6"/>
</dbReference>
<dbReference type="Proteomes" id="UP000822476">
    <property type="component" value="Unassembled WGS sequence"/>
</dbReference>
<evidence type="ECO:0000256" key="6">
    <source>
        <dbReference type="SAM" id="Phobius"/>
    </source>
</evidence>
<keyword evidence="4 6" id="KW-1133">Transmembrane helix</keyword>
<dbReference type="SUPFAM" id="SSF103473">
    <property type="entry name" value="MFS general substrate transporter"/>
    <property type="match status" value="2"/>
</dbReference>
<feature type="transmembrane region" description="Helical" evidence="6">
    <location>
        <begin position="430"/>
        <end position="446"/>
    </location>
</feature>
<dbReference type="OrthoDB" id="515887at2759"/>
<reference evidence="8" key="1">
    <citation type="submission" date="2019-07" db="EMBL/GenBank/DDBJ databases">
        <title>Annotation for the trematode Paragonimus miyazaki's.</title>
        <authorList>
            <person name="Choi Y.-J."/>
        </authorList>
    </citation>
    <scope>NUCLEOTIDE SEQUENCE</scope>
    <source>
        <strain evidence="8">Japan</strain>
    </source>
</reference>
<accession>A0A8S9Z093</accession>
<evidence type="ECO:0000256" key="1">
    <source>
        <dbReference type="ARBA" id="ARBA00004141"/>
    </source>
</evidence>
<keyword evidence="9" id="KW-1185">Reference proteome</keyword>
<feature type="domain" description="Major facilitator superfamily associated" evidence="7">
    <location>
        <begin position="13"/>
        <end position="526"/>
    </location>
</feature>
<comment type="subcellular location">
    <subcellularLocation>
        <location evidence="1">Membrane</location>
        <topology evidence="1">Multi-pass membrane protein</topology>
    </subcellularLocation>
</comment>
<sequence length="582" mass="64452">MNGCHINRDLTHVRFNYFCQYFVISAFFVYINPILSTGGLSSTQLGVTALLSHTAATISRLTFGPLVDGTKKRHLVLMGLSLWATVFICAFFWLPRSIEYVYEGSFQSNGMFVSKIIWEDGKPGSNLTVLSESDNHVCWPTFLHKCRREFQNNSMHSKIIFELNLRNISIDGQTAVFEQHRLVQDITTQDKIVAGPDVVLITCQKEVFSRQDNCTMIRNQKPARADPWLFPMASLLRCFVGMAHAPLTNLLDSTTYGILGPDKTHFYGRSRAFGSAGYVFGAVVAGAFISGFSHEGMGRKHKPLPTFASPEISRSPTSNYTSAIVLGGIFALIGTIISGIPSKDVHPMNMELKKALLTALRSPTMLTCLINAFLSGLVYAILFEYQFFIFTQQFNIPPYFMGILVAMIVVSEIPAFFVSGLFIRRFGETVCTSFAHVLFALRLFSFAFFHNYWFYLITDCLFGPAFPLLYNAFANQSAQAGCDTKGVSSGVVASMQALMNATLFGVSLCIGGFVWGTLLDHFTGRQLLYVASGSALCLALLTPLLAFVVGKCFYGKHAPTEKSVRTVNNFDECHDNPKLAVS</sequence>
<evidence type="ECO:0000313" key="8">
    <source>
        <dbReference type="EMBL" id="KAF7260815.1"/>
    </source>
</evidence>
<evidence type="ECO:0000256" key="2">
    <source>
        <dbReference type="ARBA" id="ARBA00005241"/>
    </source>
</evidence>
<dbReference type="PANTHER" id="PTHR16172:SF41">
    <property type="entry name" value="MAJOR FACILITATOR SUPERFAMILY DOMAIN-CONTAINING PROTEIN 6-LIKE"/>
    <property type="match status" value="1"/>
</dbReference>
<comment type="caution">
    <text evidence="8">The sequence shown here is derived from an EMBL/GenBank/DDBJ whole genome shotgun (WGS) entry which is preliminary data.</text>
</comment>
<evidence type="ECO:0000313" key="9">
    <source>
        <dbReference type="Proteomes" id="UP000822476"/>
    </source>
</evidence>
<proteinExistence type="inferred from homology"/>
<feature type="transmembrane region" description="Helical" evidence="6">
    <location>
        <begin position="12"/>
        <end position="31"/>
    </location>
</feature>
<dbReference type="Gene3D" id="1.20.1250.20">
    <property type="entry name" value="MFS general substrate transporter like domains"/>
    <property type="match status" value="2"/>
</dbReference>
<feature type="transmembrane region" description="Helical" evidence="6">
    <location>
        <begin position="399"/>
        <end position="423"/>
    </location>
</feature>
<gene>
    <name evidence="8" type="ORF">EG68_01723</name>
</gene>
<dbReference type="InterPro" id="IPR036259">
    <property type="entry name" value="MFS_trans_sf"/>
</dbReference>
<feature type="transmembrane region" description="Helical" evidence="6">
    <location>
        <begin position="272"/>
        <end position="292"/>
    </location>
</feature>